<comment type="caution">
    <text evidence="1">The sequence shown here is derived from an EMBL/GenBank/DDBJ whole genome shotgun (WGS) entry which is preliminary data.</text>
</comment>
<reference evidence="1 2" key="1">
    <citation type="journal article" date="2020" name="Cell">
        <title>Large-Scale Comparative Analyses of Tick Genomes Elucidate Their Genetic Diversity and Vector Capacities.</title>
        <authorList>
            <consortium name="Tick Genome and Microbiome Consortium (TIGMIC)"/>
            <person name="Jia N."/>
            <person name="Wang J."/>
            <person name="Shi W."/>
            <person name="Du L."/>
            <person name="Sun Y."/>
            <person name="Zhan W."/>
            <person name="Jiang J.F."/>
            <person name="Wang Q."/>
            <person name="Zhang B."/>
            <person name="Ji P."/>
            <person name="Bell-Sakyi L."/>
            <person name="Cui X.M."/>
            <person name="Yuan T.T."/>
            <person name="Jiang B.G."/>
            <person name="Yang W.F."/>
            <person name="Lam T.T."/>
            <person name="Chang Q.C."/>
            <person name="Ding S.J."/>
            <person name="Wang X.J."/>
            <person name="Zhu J.G."/>
            <person name="Ruan X.D."/>
            <person name="Zhao L."/>
            <person name="Wei J.T."/>
            <person name="Ye R.Z."/>
            <person name="Que T.C."/>
            <person name="Du C.H."/>
            <person name="Zhou Y.H."/>
            <person name="Cheng J.X."/>
            <person name="Dai P.F."/>
            <person name="Guo W.B."/>
            <person name="Han X.H."/>
            <person name="Huang E.J."/>
            <person name="Li L.F."/>
            <person name="Wei W."/>
            <person name="Gao Y.C."/>
            <person name="Liu J.Z."/>
            <person name="Shao H.Z."/>
            <person name="Wang X."/>
            <person name="Wang C.C."/>
            <person name="Yang T.C."/>
            <person name="Huo Q.B."/>
            <person name="Li W."/>
            <person name="Chen H.Y."/>
            <person name="Chen S.E."/>
            <person name="Zhou L.G."/>
            <person name="Ni X.B."/>
            <person name="Tian J.H."/>
            <person name="Sheng Y."/>
            <person name="Liu T."/>
            <person name="Pan Y.S."/>
            <person name="Xia L.Y."/>
            <person name="Li J."/>
            <person name="Zhao F."/>
            <person name="Cao W.C."/>
        </authorList>
    </citation>
    <scope>NUCLEOTIDE SEQUENCE [LARGE SCALE GENOMIC DNA]</scope>
    <source>
        <strain evidence="1">HaeL-2018</strain>
    </source>
</reference>
<dbReference type="Gene3D" id="3.60.21.10">
    <property type="match status" value="1"/>
</dbReference>
<evidence type="ECO:0000313" key="1">
    <source>
        <dbReference type="EMBL" id="KAH9373169.1"/>
    </source>
</evidence>
<name>A0A9J6GEC9_HAELO</name>
<sequence>MLATLGSLAEVHSGLQSSSLTPTRMGGGKNAPGVLTIFSASNYYDIGSNRGAYVKLVGPKLVPHTVMFVSTAQTRKATIQQRSGYIEHSALRELKQHVYACQTPLRAEFQKYDPQGKGQVSLSDWCSVMEKVVGLHVTWRILCPKIAQVDPVSGAVLYETTFDEYALTNKLAQVSTAAAGRVPCAIDAHARALFFN</sequence>
<gene>
    <name evidence="1" type="ORF">HPB48_004914</name>
</gene>
<dbReference type="Proteomes" id="UP000821853">
    <property type="component" value="Chromosome 4"/>
</dbReference>
<dbReference type="AlphaFoldDB" id="A0A9J6GEC9"/>
<proteinExistence type="predicted"/>
<keyword evidence="2" id="KW-1185">Reference proteome</keyword>
<dbReference type="OrthoDB" id="442428at2759"/>
<evidence type="ECO:0008006" key="3">
    <source>
        <dbReference type="Google" id="ProtNLM"/>
    </source>
</evidence>
<dbReference type="VEuPathDB" id="VectorBase:HLOH_044520"/>
<dbReference type="EMBL" id="JABSTR010000006">
    <property type="protein sequence ID" value="KAH9373169.1"/>
    <property type="molecule type" value="Genomic_DNA"/>
</dbReference>
<dbReference type="SUPFAM" id="SSF56300">
    <property type="entry name" value="Metallo-dependent phosphatases"/>
    <property type="match status" value="1"/>
</dbReference>
<dbReference type="InterPro" id="IPR029052">
    <property type="entry name" value="Metallo-depent_PP-like"/>
</dbReference>
<organism evidence="1 2">
    <name type="scientific">Haemaphysalis longicornis</name>
    <name type="common">Bush tick</name>
    <dbReference type="NCBI Taxonomy" id="44386"/>
    <lineage>
        <taxon>Eukaryota</taxon>
        <taxon>Metazoa</taxon>
        <taxon>Ecdysozoa</taxon>
        <taxon>Arthropoda</taxon>
        <taxon>Chelicerata</taxon>
        <taxon>Arachnida</taxon>
        <taxon>Acari</taxon>
        <taxon>Parasitiformes</taxon>
        <taxon>Ixodida</taxon>
        <taxon>Ixodoidea</taxon>
        <taxon>Ixodidae</taxon>
        <taxon>Haemaphysalinae</taxon>
        <taxon>Haemaphysalis</taxon>
    </lineage>
</organism>
<evidence type="ECO:0000313" key="2">
    <source>
        <dbReference type="Proteomes" id="UP000821853"/>
    </source>
</evidence>
<protein>
    <recommendedName>
        <fullName evidence="3">EF-hand domain-containing protein</fullName>
    </recommendedName>
</protein>
<dbReference type="OMA" id="TISITDW"/>
<accession>A0A9J6GEC9</accession>